<dbReference type="EMBL" id="MTKO01000141">
    <property type="protein sequence ID" value="RWX42855.1"/>
    <property type="molecule type" value="Genomic_DNA"/>
</dbReference>
<organism evidence="1 2">
    <name type="scientific">Candidatus Electrothrix aarhusensis</name>
    <dbReference type="NCBI Taxonomy" id="1859131"/>
    <lineage>
        <taxon>Bacteria</taxon>
        <taxon>Pseudomonadati</taxon>
        <taxon>Thermodesulfobacteriota</taxon>
        <taxon>Desulfobulbia</taxon>
        <taxon>Desulfobulbales</taxon>
        <taxon>Desulfobulbaceae</taxon>
        <taxon>Candidatus Electrothrix</taxon>
    </lineage>
</organism>
<dbReference type="Proteomes" id="UP000287853">
    <property type="component" value="Unassembled WGS sequence"/>
</dbReference>
<comment type="caution">
    <text evidence="1">The sequence shown here is derived from an EMBL/GenBank/DDBJ whole genome shotgun (WGS) entry which is preliminary data.</text>
</comment>
<accession>A0A444IPW8</accession>
<protein>
    <submittedName>
        <fullName evidence="1">Uncharacterized protein</fullName>
    </submittedName>
</protein>
<sequence length="122" mass="13819">MKEPYIKGEAAPLWPRVMRRYSARMRRSVDRGSVGQPLSSEITIIRVPTAWSGWEGNTGSGINQLATPRPCGVREPVHAWTLYVREPGDLRDLRQTVQKPERLEKACGYTSNMYVAEKSDTN</sequence>
<gene>
    <name evidence="1" type="ORF">H206_03707</name>
</gene>
<keyword evidence="2" id="KW-1185">Reference proteome</keyword>
<reference evidence="1 2" key="1">
    <citation type="submission" date="2017-01" db="EMBL/GenBank/DDBJ databases">
        <title>The cable genome- insights into the physiology and evolution of filamentous bacteria capable of sulfide oxidation via long distance electron transfer.</title>
        <authorList>
            <person name="Schreiber L."/>
            <person name="Bjerg J.T."/>
            <person name="Boggild A."/>
            <person name="Van De Vossenberg J."/>
            <person name="Meysman F."/>
            <person name="Nielsen L.P."/>
            <person name="Schramm A."/>
            <person name="Kjeldsen K.U."/>
        </authorList>
    </citation>
    <scope>NUCLEOTIDE SEQUENCE [LARGE SCALE GENOMIC DNA]</scope>
    <source>
        <strain evidence="1">MCF</strain>
    </source>
</reference>
<evidence type="ECO:0000313" key="1">
    <source>
        <dbReference type="EMBL" id="RWX42855.1"/>
    </source>
</evidence>
<name>A0A444IPW8_9BACT</name>
<dbReference type="AlphaFoldDB" id="A0A444IPW8"/>
<evidence type="ECO:0000313" key="2">
    <source>
        <dbReference type="Proteomes" id="UP000287853"/>
    </source>
</evidence>
<proteinExistence type="predicted"/>
<feature type="non-terminal residue" evidence="1">
    <location>
        <position position="122"/>
    </location>
</feature>